<dbReference type="InterPro" id="IPR001078">
    <property type="entry name" value="2-oxoacid_DH_actylTfrase"/>
</dbReference>
<protein>
    <recommendedName>
        <fullName evidence="6">Peripheral subunit-binding (PSBD) domain-containing protein</fullName>
    </recommendedName>
</protein>
<feature type="domain" description="Peripheral subunit-binding (PSBD)" evidence="6">
    <location>
        <begin position="92"/>
        <end position="129"/>
    </location>
</feature>
<reference evidence="7 8" key="1">
    <citation type="submission" date="2019-05" db="EMBL/GenBank/DDBJ databases">
        <title>Nakamurella sp. N5BH11, whole genome shotgun sequence.</title>
        <authorList>
            <person name="Tuo L."/>
        </authorList>
    </citation>
    <scope>NUCLEOTIDE SEQUENCE [LARGE SCALE GENOMIC DNA]</scope>
    <source>
        <strain evidence="7 8">N5BH11</strain>
    </source>
</reference>
<dbReference type="PANTHER" id="PTHR43178">
    <property type="entry name" value="DIHYDROLIPOAMIDE ACETYLTRANSFERASE COMPONENT OF PYRUVATE DEHYDROGENASE COMPLEX"/>
    <property type="match status" value="1"/>
</dbReference>
<name>A0A4U6Q692_9ACTN</name>
<feature type="region of interest" description="Disordered" evidence="5">
    <location>
        <begin position="36"/>
        <end position="98"/>
    </location>
</feature>
<comment type="caution">
    <text evidence="7">The sequence shown here is derived from an EMBL/GenBank/DDBJ whole genome shotgun (WGS) entry which is preliminary data.</text>
</comment>
<dbReference type="InterPro" id="IPR050743">
    <property type="entry name" value="2-oxoacid_DH_E2_comp"/>
</dbReference>
<evidence type="ECO:0000256" key="4">
    <source>
        <dbReference type="ARBA" id="ARBA00023315"/>
    </source>
</evidence>
<dbReference type="PROSITE" id="PS51826">
    <property type="entry name" value="PSBD"/>
    <property type="match status" value="1"/>
</dbReference>
<proteinExistence type="inferred from homology"/>
<comment type="similarity">
    <text evidence="2">Belongs to the 2-oxoacid dehydrogenase family.</text>
</comment>
<dbReference type="SUPFAM" id="SSF52777">
    <property type="entry name" value="CoA-dependent acyltransferases"/>
    <property type="match status" value="1"/>
</dbReference>
<dbReference type="SUPFAM" id="SSF47005">
    <property type="entry name" value="Peripheral subunit-binding domain of 2-oxo acid dehydrogenase complex"/>
    <property type="match status" value="1"/>
</dbReference>
<evidence type="ECO:0000256" key="3">
    <source>
        <dbReference type="ARBA" id="ARBA00022679"/>
    </source>
</evidence>
<dbReference type="InterPro" id="IPR036625">
    <property type="entry name" value="E3-bd_dom_sf"/>
</dbReference>
<dbReference type="OrthoDB" id="9805770at2"/>
<comment type="cofactor">
    <cofactor evidence="1">
        <name>(R)-lipoate</name>
        <dbReference type="ChEBI" id="CHEBI:83088"/>
    </cofactor>
</comment>
<evidence type="ECO:0000259" key="6">
    <source>
        <dbReference type="PROSITE" id="PS51826"/>
    </source>
</evidence>
<accession>A0A4U6Q692</accession>
<dbReference type="PANTHER" id="PTHR43178:SF5">
    <property type="entry name" value="LIPOAMIDE ACYLTRANSFERASE COMPONENT OF BRANCHED-CHAIN ALPHA-KETO ACID DEHYDROGENASE COMPLEX, MITOCHONDRIAL"/>
    <property type="match status" value="1"/>
</dbReference>
<evidence type="ECO:0000313" key="8">
    <source>
        <dbReference type="Proteomes" id="UP000306985"/>
    </source>
</evidence>
<evidence type="ECO:0000256" key="1">
    <source>
        <dbReference type="ARBA" id="ARBA00001938"/>
    </source>
</evidence>
<dbReference type="InterPro" id="IPR004167">
    <property type="entry name" value="PSBD"/>
</dbReference>
<dbReference type="Gene3D" id="4.10.320.10">
    <property type="entry name" value="E3-binding domain"/>
    <property type="match status" value="1"/>
</dbReference>
<keyword evidence="3" id="KW-0808">Transferase</keyword>
<evidence type="ECO:0000256" key="2">
    <source>
        <dbReference type="ARBA" id="ARBA00007317"/>
    </source>
</evidence>
<organism evidence="7 8">
    <name type="scientific">Nakamurella flava</name>
    <dbReference type="NCBI Taxonomy" id="2576308"/>
    <lineage>
        <taxon>Bacteria</taxon>
        <taxon>Bacillati</taxon>
        <taxon>Actinomycetota</taxon>
        <taxon>Actinomycetes</taxon>
        <taxon>Nakamurellales</taxon>
        <taxon>Nakamurellaceae</taxon>
        <taxon>Nakamurella</taxon>
    </lineage>
</organism>
<feature type="non-terminal residue" evidence="7">
    <location>
        <position position="1"/>
    </location>
</feature>
<keyword evidence="8" id="KW-1185">Reference proteome</keyword>
<keyword evidence="4" id="KW-0012">Acyltransferase</keyword>
<dbReference type="AlphaFoldDB" id="A0A4U6Q692"/>
<sequence length="405" mass="40990">SPFAGTVARLVAQPGDTIAVGAPIAYLLSESDDLMAGLFDDPAPTGPNGSTAEPAVPGSDVPPNLDAEPSTNGTPNRGLLDATPVSRRGPIPTVPRARRRAAELRVKLENVTATRADGVITVEDVEKAAQATAPTPVAAPAPVAAAPVAAPAPAAAPARPAPAPAPAAAAPAPAAAATGDADPGFADALAARRRSIRSAVARTMTSSAAVPQFTVFAELDLDAAARARGRIGWTTLLLRALSRALRNNPQVNAGWDEQAGTPAAPHTNVGVALAVDSAVGLLAPVVRDPDLLPVEEQDQLVRATINRARTGALTGADITGGTTTLSNLGGFGVPYFTSLLTPPQATALSIGAITERPVVHRGGLTIRLGATIGLTLDHRPVDGADGAKVLAEIGELFRNPDRLLD</sequence>
<evidence type="ECO:0000313" key="7">
    <source>
        <dbReference type="EMBL" id="TKV56082.1"/>
    </source>
</evidence>
<dbReference type="EMBL" id="SZZH01000008">
    <property type="protein sequence ID" value="TKV56082.1"/>
    <property type="molecule type" value="Genomic_DNA"/>
</dbReference>
<dbReference type="GO" id="GO:0005737">
    <property type="term" value="C:cytoplasm"/>
    <property type="evidence" value="ECO:0007669"/>
    <property type="project" value="TreeGrafter"/>
</dbReference>
<dbReference type="Pfam" id="PF02817">
    <property type="entry name" value="E3_binding"/>
    <property type="match status" value="1"/>
</dbReference>
<gene>
    <name evidence="7" type="ORF">FDO65_21085</name>
</gene>
<dbReference type="GO" id="GO:0016407">
    <property type="term" value="F:acetyltransferase activity"/>
    <property type="evidence" value="ECO:0007669"/>
    <property type="project" value="TreeGrafter"/>
</dbReference>
<dbReference type="Gene3D" id="3.30.559.10">
    <property type="entry name" value="Chloramphenicol acetyltransferase-like domain"/>
    <property type="match status" value="1"/>
</dbReference>
<dbReference type="Pfam" id="PF00198">
    <property type="entry name" value="2-oxoacid_dh"/>
    <property type="match status" value="1"/>
</dbReference>
<dbReference type="GO" id="GO:0031405">
    <property type="term" value="F:lipoic acid binding"/>
    <property type="evidence" value="ECO:0007669"/>
    <property type="project" value="TreeGrafter"/>
</dbReference>
<evidence type="ECO:0000256" key="5">
    <source>
        <dbReference type="SAM" id="MobiDB-lite"/>
    </source>
</evidence>
<dbReference type="InterPro" id="IPR023213">
    <property type="entry name" value="CAT-like_dom_sf"/>
</dbReference>
<dbReference type="Proteomes" id="UP000306985">
    <property type="component" value="Unassembled WGS sequence"/>
</dbReference>
<dbReference type="RefSeq" id="WP_137451738.1">
    <property type="nucleotide sequence ID" value="NZ_SZZH01000008.1"/>
</dbReference>